<gene>
    <name evidence="1" type="ORF">Pla52n_52440</name>
</gene>
<organism evidence="1 2">
    <name type="scientific">Stieleria varia</name>
    <dbReference type="NCBI Taxonomy" id="2528005"/>
    <lineage>
        <taxon>Bacteria</taxon>
        <taxon>Pseudomonadati</taxon>
        <taxon>Planctomycetota</taxon>
        <taxon>Planctomycetia</taxon>
        <taxon>Pirellulales</taxon>
        <taxon>Pirellulaceae</taxon>
        <taxon>Stieleria</taxon>
    </lineage>
</organism>
<reference evidence="1 2" key="1">
    <citation type="submission" date="2019-02" db="EMBL/GenBank/DDBJ databases">
        <title>Deep-cultivation of Planctomycetes and their phenomic and genomic characterization uncovers novel biology.</title>
        <authorList>
            <person name="Wiegand S."/>
            <person name="Jogler M."/>
            <person name="Boedeker C."/>
            <person name="Pinto D."/>
            <person name="Vollmers J."/>
            <person name="Rivas-Marin E."/>
            <person name="Kohn T."/>
            <person name="Peeters S.H."/>
            <person name="Heuer A."/>
            <person name="Rast P."/>
            <person name="Oberbeckmann S."/>
            <person name="Bunk B."/>
            <person name="Jeske O."/>
            <person name="Meyerdierks A."/>
            <person name="Storesund J.E."/>
            <person name="Kallscheuer N."/>
            <person name="Luecker S."/>
            <person name="Lage O.M."/>
            <person name="Pohl T."/>
            <person name="Merkel B.J."/>
            <person name="Hornburger P."/>
            <person name="Mueller R.-W."/>
            <person name="Bruemmer F."/>
            <person name="Labrenz M."/>
            <person name="Spormann A.M."/>
            <person name="Op Den Camp H."/>
            <person name="Overmann J."/>
            <person name="Amann R."/>
            <person name="Jetten M.S.M."/>
            <person name="Mascher T."/>
            <person name="Medema M.H."/>
            <person name="Devos D.P."/>
            <person name="Kaster A.-K."/>
            <person name="Ovreas L."/>
            <person name="Rohde M."/>
            <person name="Galperin M.Y."/>
            <person name="Jogler C."/>
        </authorList>
    </citation>
    <scope>NUCLEOTIDE SEQUENCE [LARGE SCALE GENOMIC DNA]</scope>
    <source>
        <strain evidence="1 2">Pla52n</strain>
    </source>
</reference>
<evidence type="ECO:0000313" key="2">
    <source>
        <dbReference type="Proteomes" id="UP000320176"/>
    </source>
</evidence>
<name>A0A5C6A7Z6_9BACT</name>
<protein>
    <submittedName>
        <fullName evidence="1">Uncharacterized protein</fullName>
    </submittedName>
</protein>
<accession>A0A5C6A7Z6</accession>
<sequence>MKSTGEDALRTNQKGAGMNGTDLIAKLLWRNDLGSNCEAFASACTSLVVA</sequence>
<comment type="caution">
    <text evidence="1">The sequence shown here is derived from an EMBL/GenBank/DDBJ whole genome shotgun (WGS) entry which is preliminary data.</text>
</comment>
<proteinExistence type="predicted"/>
<dbReference type="EMBL" id="SJPN01000007">
    <property type="protein sequence ID" value="TWT94423.1"/>
    <property type="molecule type" value="Genomic_DNA"/>
</dbReference>
<evidence type="ECO:0000313" key="1">
    <source>
        <dbReference type="EMBL" id="TWT94423.1"/>
    </source>
</evidence>
<dbReference type="Proteomes" id="UP000320176">
    <property type="component" value="Unassembled WGS sequence"/>
</dbReference>
<keyword evidence="2" id="KW-1185">Reference proteome</keyword>
<dbReference type="AlphaFoldDB" id="A0A5C6A7Z6"/>